<feature type="transmembrane region" description="Helical" evidence="6">
    <location>
        <begin position="331"/>
        <end position="355"/>
    </location>
</feature>
<evidence type="ECO:0000256" key="3">
    <source>
        <dbReference type="ARBA" id="ARBA00022989"/>
    </source>
</evidence>
<feature type="transmembrane region" description="Helical" evidence="6">
    <location>
        <begin position="170"/>
        <end position="188"/>
    </location>
</feature>
<evidence type="ECO:0000256" key="2">
    <source>
        <dbReference type="ARBA" id="ARBA00022692"/>
    </source>
</evidence>
<feature type="transmembrane region" description="Helical" evidence="6">
    <location>
        <begin position="513"/>
        <end position="535"/>
    </location>
</feature>
<proteinExistence type="predicted"/>
<dbReference type="Gene3D" id="1.20.1250.20">
    <property type="entry name" value="MFS general substrate transporter like domains"/>
    <property type="match status" value="1"/>
</dbReference>
<evidence type="ECO:0000256" key="1">
    <source>
        <dbReference type="ARBA" id="ARBA00004141"/>
    </source>
</evidence>
<dbReference type="PANTHER" id="PTHR23502:SF4">
    <property type="entry name" value="MAJOR FACILITATOR SUPERFAMILY (MFS) PROFILE DOMAIN-CONTAINING PROTEIN-RELATED"/>
    <property type="match status" value="1"/>
</dbReference>
<dbReference type="FunFam" id="1.20.1250.20:FF:000396">
    <property type="entry name" value="MFS general substrate transporter"/>
    <property type="match status" value="1"/>
</dbReference>
<reference evidence="9" key="1">
    <citation type="submission" date="2016-02" db="EMBL/GenBank/DDBJ databases">
        <title>Comparative genomics of biotechnologically important yeasts.</title>
        <authorList>
            <consortium name="DOE Joint Genome Institute"/>
            <person name="Riley R."/>
            <person name="Haridas S."/>
            <person name="Wolfe K.H."/>
            <person name="Lopes M.R."/>
            <person name="Hittinger C.T."/>
            <person name="Goker M."/>
            <person name="Salamov A."/>
            <person name="Wisecaver J."/>
            <person name="Long T.M."/>
            <person name="Aerts A.L."/>
            <person name="Barry K."/>
            <person name="Choi C."/>
            <person name="Clum A."/>
            <person name="Coughlan A.Y."/>
            <person name="Deshpande S."/>
            <person name="Douglass A.P."/>
            <person name="Hanson S.J."/>
            <person name="Klenk H.-P."/>
            <person name="Labutti K."/>
            <person name="Lapidus A."/>
            <person name="Lindquist E."/>
            <person name="Lipzen A."/>
            <person name="Meier-Kolthoff J.P."/>
            <person name="Ohm R.A."/>
            <person name="Otillar R.P."/>
            <person name="Pangilinan J."/>
            <person name="Peng Y."/>
            <person name="Rokas A."/>
            <person name="Rosa C.A."/>
            <person name="Scheuner C."/>
            <person name="Sibirny A.A."/>
            <person name="Slot J.C."/>
            <person name="Stielow J.B."/>
            <person name="Sun H."/>
            <person name="Kurtzman C.P."/>
            <person name="Blackwell M."/>
            <person name="Jeffries T.W."/>
            <person name="Grigoriev I.V."/>
        </authorList>
    </citation>
    <scope>NUCLEOTIDE SEQUENCE [LARGE SCALE GENOMIC DNA]</scope>
    <source>
        <strain evidence="9">NRRL Y-17796</strain>
    </source>
</reference>
<feature type="transmembrane region" description="Helical" evidence="6">
    <location>
        <begin position="112"/>
        <end position="134"/>
    </location>
</feature>
<dbReference type="GO" id="GO:0005886">
    <property type="term" value="C:plasma membrane"/>
    <property type="evidence" value="ECO:0007669"/>
    <property type="project" value="TreeGrafter"/>
</dbReference>
<comment type="subcellular location">
    <subcellularLocation>
        <location evidence="1">Membrane</location>
        <topology evidence="1">Multi-pass membrane protein</topology>
    </subcellularLocation>
</comment>
<feature type="transmembrane region" description="Helical" evidence="6">
    <location>
        <begin position="483"/>
        <end position="501"/>
    </location>
</feature>
<feature type="transmembrane region" description="Helical" evidence="6">
    <location>
        <begin position="74"/>
        <end position="92"/>
    </location>
</feature>
<evidence type="ECO:0000313" key="9">
    <source>
        <dbReference type="Proteomes" id="UP000095023"/>
    </source>
</evidence>
<feature type="transmembrane region" description="Helical" evidence="6">
    <location>
        <begin position="419"/>
        <end position="440"/>
    </location>
</feature>
<gene>
    <name evidence="8" type="ORF">CANCADRAFT_56014</name>
</gene>
<dbReference type="PANTHER" id="PTHR23502">
    <property type="entry name" value="MAJOR FACILITATOR SUPERFAMILY"/>
    <property type="match status" value="1"/>
</dbReference>
<feature type="transmembrane region" description="Helical" evidence="6">
    <location>
        <begin position="446"/>
        <end position="471"/>
    </location>
</feature>
<feature type="transmembrane region" description="Helical" evidence="6">
    <location>
        <begin position="375"/>
        <end position="398"/>
    </location>
</feature>
<dbReference type="AlphaFoldDB" id="A0A1E4TKR9"/>
<evidence type="ECO:0000259" key="7">
    <source>
        <dbReference type="PROSITE" id="PS50850"/>
    </source>
</evidence>
<accession>A0A1E4TKR9</accession>
<evidence type="ECO:0000313" key="8">
    <source>
        <dbReference type="EMBL" id="ODV92332.1"/>
    </source>
</evidence>
<dbReference type="OrthoDB" id="4500315at2759"/>
<dbReference type="GO" id="GO:0022857">
    <property type="term" value="F:transmembrane transporter activity"/>
    <property type="evidence" value="ECO:0007669"/>
    <property type="project" value="InterPro"/>
</dbReference>
<keyword evidence="2 6" id="KW-0812">Transmembrane</keyword>
<evidence type="ECO:0000256" key="4">
    <source>
        <dbReference type="ARBA" id="ARBA00023136"/>
    </source>
</evidence>
<organism evidence="8 9">
    <name type="scientific">Tortispora caseinolytica NRRL Y-17796</name>
    <dbReference type="NCBI Taxonomy" id="767744"/>
    <lineage>
        <taxon>Eukaryota</taxon>
        <taxon>Fungi</taxon>
        <taxon>Dikarya</taxon>
        <taxon>Ascomycota</taxon>
        <taxon>Saccharomycotina</taxon>
        <taxon>Trigonopsidomycetes</taxon>
        <taxon>Trigonopsidales</taxon>
        <taxon>Trigonopsidaceae</taxon>
        <taxon>Tortispora</taxon>
    </lineage>
</organism>
<evidence type="ECO:0000256" key="6">
    <source>
        <dbReference type="SAM" id="Phobius"/>
    </source>
</evidence>
<keyword evidence="4 6" id="KW-0472">Membrane</keyword>
<dbReference type="Proteomes" id="UP000095023">
    <property type="component" value="Unassembled WGS sequence"/>
</dbReference>
<keyword evidence="3 6" id="KW-1133">Transmembrane helix</keyword>
<protein>
    <recommendedName>
        <fullName evidence="7">Major facilitator superfamily (MFS) profile domain-containing protein</fullName>
    </recommendedName>
</protein>
<dbReference type="SUPFAM" id="SSF103473">
    <property type="entry name" value="MFS general substrate transporter"/>
    <property type="match status" value="1"/>
</dbReference>
<keyword evidence="9" id="KW-1185">Reference proteome</keyword>
<name>A0A1E4TKR9_9ASCO</name>
<dbReference type="InterPro" id="IPR020846">
    <property type="entry name" value="MFS_dom"/>
</dbReference>
<dbReference type="PROSITE" id="PS50850">
    <property type="entry name" value="MFS"/>
    <property type="match status" value="1"/>
</dbReference>
<dbReference type="Pfam" id="PF07690">
    <property type="entry name" value="MFS_1"/>
    <property type="match status" value="1"/>
</dbReference>
<feature type="transmembrane region" description="Helical" evidence="6">
    <location>
        <begin position="229"/>
        <end position="255"/>
    </location>
</feature>
<dbReference type="EMBL" id="KV453841">
    <property type="protein sequence ID" value="ODV92332.1"/>
    <property type="molecule type" value="Genomic_DNA"/>
</dbReference>
<evidence type="ECO:0000256" key="5">
    <source>
        <dbReference type="SAM" id="MobiDB-lite"/>
    </source>
</evidence>
<feature type="domain" description="Major facilitator superfamily (MFS) profile" evidence="7">
    <location>
        <begin position="75"/>
        <end position="536"/>
    </location>
</feature>
<feature type="region of interest" description="Disordered" evidence="5">
    <location>
        <begin position="24"/>
        <end position="43"/>
    </location>
</feature>
<feature type="compositionally biased region" description="Polar residues" evidence="5">
    <location>
        <begin position="24"/>
        <end position="40"/>
    </location>
</feature>
<dbReference type="InterPro" id="IPR036259">
    <property type="entry name" value="MFS_trans_sf"/>
</dbReference>
<dbReference type="InterPro" id="IPR011701">
    <property type="entry name" value="MFS"/>
</dbReference>
<sequence>MTWNLGIRQLSDDVDVSGTIVMLTDNNDQPGSTGEQTPAPTDNLKRTKTGIILHPQPRDNPNDPLNWPRWQRDLALIVIGFHCFVGGGQTPILASGFTQLSNEFDVPKSTLAYLVGAFMLTLGLSCLIASPIAILWGKRMVYLLGILFFLAGALWGGASHSFGSLLGARIIMAVGVSPCESLPSSSIAEIYFHHERAYRLGIYTLLLLGGKNLVPLVSGFIINGLGWNWVFWILSIVVGFNFCLTFFCVPETFWLRDPVPNKRSQRETHLAHLASRARRLSRMSNASHDAEVSFAVSEPEAIPYKPYLKRLAVYSGRHSGESFLRLFIRPVLLYSYPAILYSTLCYSLAVVWLIVMSELLSQVFSAPPYNFSSDIVGLLYVSPFIGGVLGTAVIGKVSDMVVRKMTRMNGGVYEPEFRLVMILFVFLTITIGLMGFGWSSEEEDSWIVPTVFFGIISFGCSLASTTAVTYAVDSYRVFASESLVSLNLFKNILGFCFSLFTNDFATRAGYRTTFIVFGSIQIFISLLAIPLYMYGKHLRHWTDQRPRV</sequence>
<feature type="transmembrane region" description="Helical" evidence="6">
    <location>
        <begin position="200"/>
        <end position="223"/>
    </location>
</feature>
<feature type="transmembrane region" description="Helical" evidence="6">
    <location>
        <begin position="141"/>
        <end position="158"/>
    </location>
</feature>